<evidence type="ECO:0000313" key="6">
    <source>
        <dbReference type="Proteomes" id="UP000027195"/>
    </source>
</evidence>
<dbReference type="AlphaFoldDB" id="A0A067MCL8"/>
<reference evidence="6" key="1">
    <citation type="journal article" date="2014" name="Proc. Natl. Acad. Sci. U.S.A.">
        <title>Extensive sampling of basidiomycete genomes demonstrates inadequacy of the white-rot/brown-rot paradigm for wood decay fungi.</title>
        <authorList>
            <person name="Riley R."/>
            <person name="Salamov A.A."/>
            <person name="Brown D.W."/>
            <person name="Nagy L.G."/>
            <person name="Floudas D."/>
            <person name="Held B.W."/>
            <person name="Levasseur A."/>
            <person name="Lombard V."/>
            <person name="Morin E."/>
            <person name="Otillar R."/>
            <person name="Lindquist E.A."/>
            <person name="Sun H."/>
            <person name="LaButti K.M."/>
            <person name="Schmutz J."/>
            <person name="Jabbour D."/>
            <person name="Luo H."/>
            <person name="Baker S.E."/>
            <person name="Pisabarro A.G."/>
            <person name="Walton J.D."/>
            <person name="Blanchette R.A."/>
            <person name="Henrissat B."/>
            <person name="Martin F."/>
            <person name="Cullen D."/>
            <person name="Hibbett D.S."/>
            <person name="Grigoriev I.V."/>
        </authorList>
    </citation>
    <scope>NUCLEOTIDE SEQUENCE [LARGE SCALE GENOMIC DNA]</scope>
    <source>
        <strain evidence="6">FD-172 SS1</strain>
    </source>
</reference>
<keyword evidence="3" id="KW-0964">Secreted</keyword>
<protein>
    <recommendedName>
        <fullName evidence="4">Crinkler effector protein N-terminal domain-containing protein</fullName>
    </recommendedName>
</protein>
<evidence type="ECO:0000259" key="4">
    <source>
        <dbReference type="Pfam" id="PF20147"/>
    </source>
</evidence>
<dbReference type="HOGENOM" id="CLU_415038_0_0_1"/>
<dbReference type="Pfam" id="PF20147">
    <property type="entry name" value="Crinkler"/>
    <property type="match status" value="1"/>
</dbReference>
<comment type="subcellular location">
    <subcellularLocation>
        <location evidence="1">Host cell</location>
    </subcellularLocation>
    <subcellularLocation>
        <location evidence="2">Secreted</location>
    </subcellularLocation>
</comment>
<feature type="domain" description="Crinkler effector protein N-terminal" evidence="4">
    <location>
        <begin position="12"/>
        <end position="122"/>
    </location>
</feature>
<dbReference type="Proteomes" id="UP000027195">
    <property type="component" value="Unassembled WGS sequence"/>
</dbReference>
<evidence type="ECO:0000256" key="1">
    <source>
        <dbReference type="ARBA" id="ARBA00004340"/>
    </source>
</evidence>
<gene>
    <name evidence="5" type="ORF">BOTBODRAFT_190954</name>
</gene>
<evidence type="ECO:0000313" key="5">
    <source>
        <dbReference type="EMBL" id="KDQ09637.1"/>
    </source>
</evidence>
<dbReference type="GO" id="GO:0043657">
    <property type="term" value="C:host cell"/>
    <property type="evidence" value="ECO:0007669"/>
    <property type="project" value="UniProtKB-SubCell"/>
</dbReference>
<dbReference type="InParanoid" id="A0A067MCL8"/>
<accession>A0A067MCL8</accession>
<dbReference type="OrthoDB" id="19861at2759"/>
<dbReference type="InterPro" id="IPR045379">
    <property type="entry name" value="Crinkler_N"/>
</dbReference>
<name>A0A067MCL8_BOTB1</name>
<sequence length="661" mass="74208">MTDAHACRPANLRLYCVTEGDFGIVRIEVTQENTVADMGELINHARKTLRMDPYEATACWKFDPPIFVKDNPYLERIRTIAQSIRNTSPKSPLPATAMKSTLRFGNYFPSQPEYRHIHILVQGHKLSHMQAWTNKIWSLLWGEPEAITSDDSTLHPCFDMPHSVHIQEEYKHIWKYIEGQLDQDYRDRLGGLVLWGHPGIGKTSFLYYALAKALAAERPVAVCFRHHSSFLFTRTGVATLSHTMDASFLPNGVLALCDTNQEVLMPPMIFGWKTSPAFTVHAASHGSQWRSWRTQKDALVWTMSAWRREEILNASTQTKTQPNCYSPIELFDLIGPSPRACLKPRRIQKTGSPETDIARYFKLDSRPLVRNHFDLALALGGSNILSILQMEEFHGFFLASPRKPLAPDGSGLCHGPDINYMIPTAFLQKLFLDPIRTWKPRELFEFLKKLRSSPKVAALVYTALAVQALSSLPDLEPLTCTLACGTSFAFSHRLDVVSLPESFAKPFAPADNTLYIPPVGFATIDAVAVTENARRLTLLQMTLAEKHVINLDSIRKILDCFTSETTFDSRAFVFVVPSETKGEMLSARRSIEFTRVKGGSASGAESVDVGWAPIPIRCSSHDLMFLDGMDGDELTLEHDDDPMAVKRVLMRDSPGSLPCLR</sequence>
<evidence type="ECO:0000256" key="3">
    <source>
        <dbReference type="ARBA" id="ARBA00022525"/>
    </source>
</evidence>
<organism evidence="5 6">
    <name type="scientific">Botryobasidium botryosum (strain FD-172 SS1)</name>
    <dbReference type="NCBI Taxonomy" id="930990"/>
    <lineage>
        <taxon>Eukaryota</taxon>
        <taxon>Fungi</taxon>
        <taxon>Dikarya</taxon>
        <taxon>Basidiomycota</taxon>
        <taxon>Agaricomycotina</taxon>
        <taxon>Agaricomycetes</taxon>
        <taxon>Cantharellales</taxon>
        <taxon>Botryobasidiaceae</taxon>
        <taxon>Botryobasidium</taxon>
    </lineage>
</organism>
<dbReference type="EMBL" id="KL198076">
    <property type="protein sequence ID" value="KDQ09637.1"/>
    <property type="molecule type" value="Genomic_DNA"/>
</dbReference>
<dbReference type="GO" id="GO:0005576">
    <property type="term" value="C:extracellular region"/>
    <property type="evidence" value="ECO:0007669"/>
    <property type="project" value="UniProtKB-SubCell"/>
</dbReference>
<evidence type="ECO:0000256" key="2">
    <source>
        <dbReference type="ARBA" id="ARBA00004613"/>
    </source>
</evidence>
<keyword evidence="6" id="KW-1185">Reference proteome</keyword>
<dbReference type="STRING" id="930990.A0A067MCL8"/>
<proteinExistence type="predicted"/>